<protein>
    <submittedName>
        <fullName evidence="7">Histidinol-phosphatase</fullName>
        <ecNumber evidence="7">3.1.3.15</ecNumber>
    </submittedName>
</protein>
<dbReference type="OrthoDB" id="9772456at2"/>
<comment type="caution">
    <text evidence="7">The sequence shown here is derived from an EMBL/GenBank/DDBJ whole genome shotgun (WGS) entry which is preliminary data.</text>
</comment>
<feature type="binding site" evidence="6">
    <location>
        <position position="95"/>
    </location>
    <ligand>
        <name>Mg(2+)</name>
        <dbReference type="ChEBI" id="CHEBI:18420"/>
        <label>1</label>
        <note>catalytic</note>
    </ligand>
</feature>
<evidence type="ECO:0000256" key="2">
    <source>
        <dbReference type="ARBA" id="ARBA00009759"/>
    </source>
</evidence>
<feature type="binding site" evidence="6">
    <location>
        <position position="97"/>
    </location>
    <ligand>
        <name>Mg(2+)</name>
        <dbReference type="ChEBI" id="CHEBI:18420"/>
        <label>1</label>
        <note>catalytic</note>
    </ligand>
</feature>
<dbReference type="PROSITE" id="PS00629">
    <property type="entry name" value="IMP_1"/>
    <property type="match status" value="1"/>
</dbReference>
<dbReference type="EC" id="3.1.3.15" evidence="7"/>
<organism evidence="7 8">
    <name type="scientific">Botrimarina hoheduenensis</name>
    <dbReference type="NCBI Taxonomy" id="2528000"/>
    <lineage>
        <taxon>Bacteria</taxon>
        <taxon>Pseudomonadati</taxon>
        <taxon>Planctomycetota</taxon>
        <taxon>Planctomycetia</taxon>
        <taxon>Pirellulales</taxon>
        <taxon>Lacipirellulaceae</taxon>
        <taxon>Botrimarina</taxon>
    </lineage>
</organism>
<dbReference type="InterPro" id="IPR051090">
    <property type="entry name" value="Inositol_monoP_superfamily"/>
</dbReference>
<comment type="cofactor">
    <cofactor evidence="1 6">
        <name>Mg(2+)</name>
        <dbReference type="ChEBI" id="CHEBI:18420"/>
    </cofactor>
</comment>
<dbReference type="AlphaFoldDB" id="A0A5C5VWD2"/>
<dbReference type="InterPro" id="IPR000760">
    <property type="entry name" value="Inositol_monophosphatase-like"/>
</dbReference>
<comment type="similarity">
    <text evidence="2">Belongs to the inositol monophosphatase superfamily.</text>
</comment>
<dbReference type="Gene3D" id="3.30.540.10">
    <property type="entry name" value="Fructose-1,6-Bisphosphatase, subunit A, domain 1"/>
    <property type="match status" value="1"/>
</dbReference>
<dbReference type="PRINTS" id="PR00377">
    <property type="entry name" value="IMPHPHTASES"/>
</dbReference>
<dbReference type="EMBL" id="SJPH01000005">
    <property type="protein sequence ID" value="TWT42928.1"/>
    <property type="molecule type" value="Genomic_DNA"/>
</dbReference>
<keyword evidence="3 6" id="KW-0479">Metal-binding</keyword>
<dbReference type="InterPro" id="IPR020583">
    <property type="entry name" value="Inositol_monoP_metal-BS"/>
</dbReference>
<dbReference type="GO" id="GO:0046872">
    <property type="term" value="F:metal ion binding"/>
    <property type="evidence" value="ECO:0007669"/>
    <property type="project" value="UniProtKB-KW"/>
</dbReference>
<name>A0A5C5VWD2_9BACT</name>
<sequence>MTTTPTSEIATSVDAARLELAREIALEAGQFTLKYFRNPDLDVERKGDGTPVTLADRGAEELLRERIAAAFPDDGILGEEYPETPGTSGRKWILDPIDGTKPFVHGVPLYTNLIAVLDEATGEPVLGVINAPASGEMIHALVGHGAWYQYGDRPAVRAQVSSAATLSEGLFLTGDVGGFQDRDPDTTDVYFSLQQAARISRTWGDGYGYMMVAIGRAELMVDAQMSLWDAACLKPILEEAGGTFTSWSGEPTVHAGEGIATNGHVLAEVLAKTRGR</sequence>
<keyword evidence="8" id="KW-1185">Reference proteome</keyword>
<accession>A0A5C5VWD2</accession>
<dbReference type="SUPFAM" id="SSF56655">
    <property type="entry name" value="Carbohydrate phosphatase"/>
    <property type="match status" value="1"/>
</dbReference>
<dbReference type="GO" id="GO:0000105">
    <property type="term" value="P:L-histidine biosynthetic process"/>
    <property type="evidence" value="ECO:0007669"/>
    <property type="project" value="TreeGrafter"/>
</dbReference>
<dbReference type="Gene3D" id="3.40.190.80">
    <property type="match status" value="1"/>
</dbReference>
<evidence type="ECO:0000256" key="6">
    <source>
        <dbReference type="PIRSR" id="PIRSR600760-2"/>
    </source>
</evidence>
<feature type="binding site" evidence="6">
    <location>
        <position position="98"/>
    </location>
    <ligand>
        <name>Mg(2+)</name>
        <dbReference type="ChEBI" id="CHEBI:18420"/>
        <label>1</label>
        <note>catalytic</note>
    </ligand>
</feature>
<evidence type="ECO:0000313" key="7">
    <source>
        <dbReference type="EMBL" id="TWT42928.1"/>
    </source>
</evidence>
<dbReference type="PANTHER" id="PTHR43200">
    <property type="entry name" value="PHOSPHATASE"/>
    <property type="match status" value="1"/>
</dbReference>
<evidence type="ECO:0000313" key="8">
    <source>
        <dbReference type="Proteomes" id="UP000318995"/>
    </source>
</evidence>
<dbReference type="Pfam" id="PF00459">
    <property type="entry name" value="Inositol_P"/>
    <property type="match status" value="1"/>
</dbReference>
<proteinExistence type="inferred from homology"/>
<feature type="binding site" evidence="6">
    <location>
        <position position="229"/>
    </location>
    <ligand>
        <name>Mg(2+)</name>
        <dbReference type="ChEBI" id="CHEBI:18420"/>
        <label>1</label>
        <note>catalytic</note>
    </ligand>
</feature>
<gene>
    <name evidence="7" type="primary">hisN_2</name>
    <name evidence="7" type="ORF">Pla111_25660</name>
</gene>
<evidence type="ECO:0000256" key="5">
    <source>
        <dbReference type="ARBA" id="ARBA00022842"/>
    </source>
</evidence>
<dbReference type="CDD" id="cd01641">
    <property type="entry name" value="Bacterial_IMPase_like_1"/>
    <property type="match status" value="1"/>
</dbReference>
<evidence type="ECO:0000256" key="3">
    <source>
        <dbReference type="ARBA" id="ARBA00022723"/>
    </source>
</evidence>
<dbReference type="Proteomes" id="UP000318995">
    <property type="component" value="Unassembled WGS sequence"/>
</dbReference>
<dbReference type="PANTHER" id="PTHR43200:SF6">
    <property type="entry name" value="3'(2'),5'-BISPHOSPHATE NUCLEOTIDASE"/>
    <property type="match status" value="1"/>
</dbReference>
<keyword evidence="4 7" id="KW-0378">Hydrolase</keyword>
<dbReference type="RefSeq" id="WP_146574800.1">
    <property type="nucleotide sequence ID" value="NZ_SJPH01000005.1"/>
</dbReference>
<evidence type="ECO:0000256" key="1">
    <source>
        <dbReference type="ARBA" id="ARBA00001946"/>
    </source>
</evidence>
<reference evidence="7 8" key="1">
    <citation type="submission" date="2019-02" db="EMBL/GenBank/DDBJ databases">
        <title>Deep-cultivation of Planctomycetes and their phenomic and genomic characterization uncovers novel biology.</title>
        <authorList>
            <person name="Wiegand S."/>
            <person name="Jogler M."/>
            <person name="Boedeker C."/>
            <person name="Pinto D."/>
            <person name="Vollmers J."/>
            <person name="Rivas-Marin E."/>
            <person name="Kohn T."/>
            <person name="Peeters S.H."/>
            <person name="Heuer A."/>
            <person name="Rast P."/>
            <person name="Oberbeckmann S."/>
            <person name="Bunk B."/>
            <person name="Jeske O."/>
            <person name="Meyerdierks A."/>
            <person name="Storesund J.E."/>
            <person name="Kallscheuer N."/>
            <person name="Luecker S."/>
            <person name="Lage O.M."/>
            <person name="Pohl T."/>
            <person name="Merkel B.J."/>
            <person name="Hornburger P."/>
            <person name="Mueller R.-W."/>
            <person name="Bruemmer F."/>
            <person name="Labrenz M."/>
            <person name="Spormann A.M."/>
            <person name="Op Den Camp H."/>
            <person name="Overmann J."/>
            <person name="Amann R."/>
            <person name="Jetten M.S.M."/>
            <person name="Mascher T."/>
            <person name="Medema M.H."/>
            <person name="Devos D.P."/>
            <person name="Kaster A.-K."/>
            <person name="Ovreas L."/>
            <person name="Rohde M."/>
            <person name="Galperin M.Y."/>
            <person name="Jogler C."/>
        </authorList>
    </citation>
    <scope>NUCLEOTIDE SEQUENCE [LARGE SCALE GENOMIC DNA]</scope>
    <source>
        <strain evidence="7 8">Pla111</strain>
    </source>
</reference>
<keyword evidence="5 6" id="KW-0460">Magnesium</keyword>
<feature type="binding site" evidence="6">
    <location>
        <position position="79"/>
    </location>
    <ligand>
        <name>Mg(2+)</name>
        <dbReference type="ChEBI" id="CHEBI:18420"/>
        <label>1</label>
        <note>catalytic</note>
    </ligand>
</feature>
<dbReference type="GO" id="GO:0004401">
    <property type="term" value="F:histidinol-phosphatase activity"/>
    <property type="evidence" value="ECO:0007669"/>
    <property type="project" value="UniProtKB-EC"/>
</dbReference>
<evidence type="ECO:0000256" key="4">
    <source>
        <dbReference type="ARBA" id="ARBA00022801"/>
    </source>
</evidence>